<evidence type="ECO:0000313" key="2">
    <source>
        <dbReference type="Proteomes" id="UP000476212"/>
    </source>
</evidence>
<dbReference type="PANTHER" id="PTHR47738:SF3">
    <property type="entry name" value="PHOSPHOTRANSFERASE SYSTEM MANNITOL_FRUCTOSE-SPECIFIC IIA DOMAIN CONTAINING PROTEIN"/>
    <property type="match status" value="1"/>
</dbReference>
<dbReference type="InterPro" id="IPR051541">
    <property type="entry name" value="PTS_SugarTrans_NitroReg"/>
</dbReference>
<accession>A0A0U0B7C0</accession>
<protein>
    <submittedName>
        <fullName evidence="1">PTS sugar transporter subunit IIA</fullName>
    </submittedName>
</protein>
<dbReference type="InterPro" id="IPR002178">
    <property type="entry name" value="PTS_EIIA_type-2_dom"/>
</dbReference>
<dbReference type="PROSITE" id="PS51094">
    <property type="entry name" value="PTS_EIIA_TYPE_2"/>
    <property type="match status" value="1"/>
</dbReference>
<dbReference type="PANTHER" id="PTHR47738">
    <property type="entry name" value="PTS SYSTEM FRUCTOSE-LIKE EIIA COMPONENT-RELATED"/>
    <property type="match status" value="1"/>
</dbReference>
<keyword evidence="1" id="KW-0813">Transport</keyword>
<dbReference type="InterPro" id="IPR016152">
    <property type="entry name" value="PTrfase/Anion_transptr"/>
</dbReference>
<dbReference type="EMBL" id="WNIB01000003">
    <property type="protein sequence ID" value="MTV89096.1"/>
    <property type="molecule type" value="Genomic_DNA"/>
</dbReference>
<proteinExistence type="predicted"/>
<reference evidence="1 2" key="1">
    <citation type="submission" date="2019-11" db="EMBL/GenBank/DDBJ databases">
        <title>Growth characteristics of pneumococcus vary with the chemical composition of the capsule and with environmental conditions.</title>
        <authorList>
            <person name="Tothpal A."/>
            <person name="Desobry K."/>
            <person name="Joshi S."/>
            <person name="Wyllie A.L."/>
            <person name="Weinberger D.M."/>
        </authorList>
    </citation>
    <scope>NUCLEOTIDE SEQUENCE [LARGE SCALE GENOMIC DNA]</scope>
    <source>
        <strain evidence="2">pnumococcus15C</strain>
    </source>
</reference>
<dbReference type="SUPFAM" id="SSF55804">
    <property type="entry name" value="Phoshotransferase/anion transport protein"/>
    <property type="match status" value="1"/>
</dbReference>
<dbReference type="Pfam" id="PF00359">
    <property type="entry name" value="PTS_EIIA_2"/>
    <property type="match status" value="1"/>
</dbReference>
<name>A0A0U0B7C0_STREE</name>
<keyword evidence="1" id="KW-0762">Sugar transport</keyword>
<comment type="caution">
    <text evidence="1">The sequence shown here is derived from an EMBL/GenBank/DDBJ whole genome shotgun (WGS) entry which is preliminary data.</text>
</comment>
<gene>
    <name evidence="1" type="ORF">GM544_00925</name>
</gene>
<organism evidence="1 2">
    <name type="scientific">Streptococcus pneumoniae</name>
    <dbReference type="NCBI Taxonomy" id="1313"/>
    <lineage>
        <taxon>Bacteria</taxon>
        <taxon>Bacillati</taxon>
        <taxon>Bacillota</taxon>
        <taxon>Bacilli</taxon>
        <taxon>Lactobacillales</taxon>
        <taxon>Streptococcaceae</taxon>
        <taxon>Streptococcus</taxon>
    </lineage>
</organism>
<dbReference type="Gene3D" id="3.40.930.10">
    <property type="entry name" value="Mannitol-specific EII, Chain A"/>
    <property type="match status" value="1"/>
</dbReference>
<dbReference type="RefSeq" id="WP_000277550.1">
    <property type="nucleotide sequence ID" value="NZ_CDQD01000006.1"/>
</dbReference>
<dbReference type="AlphaFoldDB" id="A0A0U0B7C0"/>
<dbReference type="CDD" id="cd00211">
    <property type="entry name" value="PTS_IIA_fru"/>
    <property type="match status" value="1"/>
</dbReference>
<sequence>MYKMMLQPDLIRLDCSVSKHTELFQMVGKELEEKGYVTNQYLEALLEREQRFPTGLKTRFLNIALPHTDPEVIKEPFIFVVRNDKDLNMLQMGDNSDTPCQNFLFLGIKDPKSQVGLLAKLMEIFSQEEFVQNFAQIKDGSEMYELLNQQLS</sequence>
<dbReference type="Proteomes" id="UP000476212">
    <property type="component" value="Unassembled WGS sequence"/>
</dbReference>
<evidence type="ECO:0000313" key="1">
    <source>
        <dbReference type="EMBL" id="MTV89096.1"/>
    </source>
</evidence>